<evidence type="ECO:0000259" key="2">
    <source>
        <dbReference type="Pfam" id="PF02775"/>
    </source>
</evidence>
<dbReference type="Pfam" id="PF02775">
    <property type="entry name" value="TPP_enzyme_C"/>
    <property type="match status" value="1"/>
</dbReference>
<dbReference type="EMBL" id="QMQV01000012">
    <property type="protein sequence ID" value="RLE50128.1"/>
    <property type="molecule type" value="Genomic_DNA"/>
</dbReference>
<proteinExistence type="predicted"/>
<dbReference type="InterPro" id="IPR029061">
    <property type="entry name" value="THDP-binding"/>
</dbReference>
<dbReference type="Gene3D" id="3.40.50.970">
    <property type="match status" value="1"/>
</dbReference>
<accession>A0A497F013</accession>
<dbReference type="InterPro" id="IPR011766">
    <property type="entry name" value="TPP_enzyme_TPP-bd"/>
</dbReference>
<dbReference type="PANTHER" id="PTHR42897:SF2">
    <property type="entry name" value="PYRUVATE SYNTHASE SUBUNIT PORB"/>
    <property type="match status" value="1"/>
</dbReference>
<dbReference type="CDD" id="cd03376">
    <property type="entry name" value="TPP_PFOR_porB_like"/>
    <property type="match status" value="1"/>
</dbReference>
<feature type="domain" description="Thiamine pyrophosphate enzyme TPP-binding" evidence="2">
    <location>
        <begin position="50"/>
        <end position="217"/>
    </location>
</feature>
<dbReference type="GO" id="GO:0030976">
    <property type="term" value="F:thiamine pyrophosphate binding"/>
    <property type="evidence" value="ECO:0007669"/>
    <property type="project" value="InterPro"/>
</dbReference>
<dbReference type="AlphaFoldDB" id="A0A497F013"/>
<organism evidence="4 5">
    <name type="scientific">Thermoproteota archaeon</name>
    <dbReference type="NCBI Taxonomy" id="2056631"/>
    <lineage>
        <taxon>Archaea</taxon>
        <taxon>Thermoproteota</taxon>
    </lineage>
</organism>
<keyword evidence="1 4" id="KW-0560">Oxidoreductase</keyword>
<dbReference type="Proteomes" id="UP000272051">
    <property type="component" value="Unassembled WGS sequence"/>
</dbReference>
<dbReference type="SUPFAM" id="SSF52518">
    <property type="entry name" value="Thiamin diphosphate-binding fold (THDP-binding)"/>
    <property type="match status" value="1"/>
</dbReference>
<evidence type="ECO:0000256" key="1">
    <source>
        <dbReference type="ARBA" id="ARBA00023002"/>
    </source>
</evidence>
<comment type="caution">
    <text evidence="4">The sequence shown here is derived from an EMBL/GenBank/DDBJ whole genome shotgun (WGS) entry which is preliminary data.</text>
</comment>
<dbReference type="GO" id="GO:0019164">
    <property type="term" value="F:pyruvate synthase activity"/>
    <property type="evidence" value="ECO:0007669"/>
    <property type="project" value="UniProtKB-EC"/>
</dbReference>
<reference evidence="5 6" key="1">
    <citation type="submission" date="2018-06" db="EMBL/GenBank/DDBJ databases">
        <title>Extensive metabolic versatility and redundancy in microbially diverse, dynamic hydrothermal sediments.</title>
        <authorList>
            <person name="Dombrowski N."/>
            <person name="Teske A."/>
            <person name="Baker B.J."/>
        </authorList>
    </citation>
    <scope>NUCLEOTIDE SEQUENCE [LARGE SCALE GENOMIC DNA]</scope>
    <source>
        <strain evidence="4">B34_G17</strain>
        <strain evidence="3">B66_G16</strain>
    </source>
</reference>
<evidence type="ECO:0000313" key="3">
    <source>
        <dbReference type="EMBL" id="RLE50128.1"/>
    </source>
</evidence>
<dbReference type="InterPro" id="IPR051479">
    <property type="entry name" value="PorB-like"/>
</dbReference>
<keyword evidence="4" id="KW-0670">Pyruvate</keyword>
<dbReference type="EC" id="1.2.7.1" evidence="4"/>
<evidence type="ECO:0000313" key="4">
    <source>
        <dbReference type="EMBL" id="RLE52796.1"/>
    </source>
</evidence>
<dbReference type="NCBIfam" id="NF008819">
    <property type="entry name" value="PRK11865.1"/>
    <property type="match status" value="1"/>
</dbReference>
<dbReference type="EMBL" id="QMQX01000035">
    <property type="protein sequence ID" value="RLE52796.1"/>
    <property type="molecule type" value="Genomic_DNA"/>
</dbReference>
<dbReference type="PANTHER" id="PTHR42897">
    <property type="entry name" value="PYRUVATE SYNTHASE SUBUNIT PORB"/>
    <property type="match status" value="1"/>
</dbReference>
<protein>
    <submittedName>
        <fullName evidence="4">Pyruvate synthase subunit beta</fullName>
        <ecNumber evidence="4">1.2.7.1</ecNumber>
    </submittedName>
</protein>
<evidence type="ECO:0000313" key="6">
    <source>
        <dbReference type="Proteomes" id="UP000278475"/>
    </source>
</evidence>
<dbReference type="Proteomes" id="UP000278475">
    <property type="component" value="Unassembled WGS sequence"/>
</dbReference>
<sequence>MAQLFKNLKELPREEYLASGHRMCPGCMSALAVRLILKATKGNTIVVTPTGCLEVATTTYPDTAWRVPWVHIAFENAGSVASGVEAALKALNRKGKTDEKPHVIAIGGDGGTADIGFQALSGLLERWHDVVYICYDNEAYMNTGIQRSSVTPYGASTTTTPAGKKSIGKPTRKKDLVAVAVAHGIPYAATAIPSYPLDLVNKVVKAMEVEGPAFIHVLCPCPPGWRFPEKLAVEVGKLAVQTGLWPLYEVVNGEYKLTVPVPKRKPVEEYLKLQGRFKHLTQKEIAEIQRYADELAKKFGLGPVG</sequence>
<gene>
    <name evidence="3" type="ORF">DRJ31_02310</name>
    <name evidence="4" type="ORF">DRJ33_02815</name>
</gene>
<evidence type="ECO:0000313" key="5">
    <source>
        <dbReference type="Proteomes" id="UP000272051"/>
    </source>
</evidence>
<name>A0A497F013_9CREN</name>